<evidence type="ECO:0000313" key="1">
    <source>
        <dbReference type="EMBL" id="MBC8580120.1"/>
    </source>
</evidence>
<reference evidence="1" key="1">
    <citation type="submission" date="2020-08" db="EMBL/GenBank/DDBJ databases">
        <title>Genome public.</title>
        <authorList>
            <person name="Liu C."/>
            <person name="Sun Q."/>
        </authorList>
    </citation>
    <scope>NUCLEOTIDE SEQUENCE</scope>
    <source>
        <strain evidence="1">NSJ-12</strain>
    </source>
</reference>
<keyword evidence="2" id="KW-1185">Reference proteome</keyword>
<dbReference type="RefSeq" id="WP_249332992.1">
    <property type="nucleotide sequence ID" value="NZ_JACRSY010000017.1"/>
</dbReference>
<dbReference type="EMBL" id="JACRSY010000017">
    <property type="protein sequence ID" value="MBC8580120.1"/>
    <property type="molecule type" value="Genomic_DNA"/>
</dbReference>
<sequence length="463" mass="52988">MNEQEILLKQTFHEELLGLYKRIVKELKYKSPRLLEMMNKYGGYEAVIKILPTDAHTFDFTLLWEQERLDLSIEALVTKERYKTLFPPDVIQFCQKRLDEYNYAPKKLKEEDPQLDDFINDLFNFDTLVQAEEPAPKAPSIPKSDTDILERKVSQEEWEELFVTPSIFTSKNQDMIIKMYGLGGKHVTPGEIGAQEGYTTKYPFYEVIMTLAKRIKSALKLEVPVNEMGKPVWWQILFIGIYHNNQDFSWSLRDELIQALHHLMEIGTIEKVERPIKEDETIQEVEKVIPVAEAQVENLPSTVSKPEIKEAPIAEDVSMEVSKPKVEETSLASPEPVLEEVAIAATETAIPAPLEIVDQVLDETAIKENTTWAALKTECLDYYGPVCDLCGFDFGYTYGEAFENFIKVHVIKPYSDETLQTLDPHKDLVPICCNCDAVIHSKIPAYSIDEVKEMLAKAQKDVD</sequence>
<evidence type="ECO:0000313" key="2">
    <source>
        <dbReference type="Proteomes" id="UP000655830"/>
    </source>
</evidence>
<name>A0A926EJF7_9FIRM</name>
<dbReference type="Proteomes" id="UP000655830">
    <property type="component" value="Unassembled WGS sequence"/>
</dbReference>
<protein>
    <recommendedName>
        <fullName evidence="3">HNH endonuclease</fullName>
    </recommendedName>
</protein>
<proteinExistence type="predicted"/>
<comment type="caution">
    <text evidence="1">The sequence shown here is derived from an EMBL/GenBank/DDBJ whole genome shotgun (WGS) entry which is preliminary data.</text>
</comment>
<organism evidence="1 2">
    <name type="scientific">Zhenhengia yiwuensis</name>
    <dbReference type="NCBI Taxonomy" id="2763666"/>
    <lineage>
        <taxon>Bacteria</taxon>
        <taxon>Bacillati</taxon>
        <taxon>Bacillota</taxon>
        <taxon>Clostridia</taxon>
        <taxon>Lachnospirales</taxon>
        <taxon>Lachnospiraceae</taxon>
        <taxon>Zhenhengia</taxon>
    </lineage>
</organism>
<evidence type="ECO:0008006" key="3">
    <source>
        <dbReference type="Google" id="ProtNLM"/>
    </source>
</evidence>
<accession>A0A926EJF7</accession>
<gene>
    <name evidence="1" type="ORF">H8718_11360</name>
</gene>
<dbReference type="AlphaFoldDB" id="A0A926EJF7"/>